<comment type="caution">
    <text evidence="1">The sequence shown here is derived from an EMBL/GenBank/DDBJ whole genome shotgun (WGS) entry which is preliminary data.</text>
</comment>
<proteinExistence type="predicted"/>
<dbReference type="InterPro" id="IPR056347">
    <property type="entry name" value="Microp_apicomplexa_8"/>
</dbReference>
<evidence type="ECO:0000313" key="1">
    <source>
        <dbReference type="EMBL" id="KAF8822646.1"/>
    </source>
</evidence>
<reference evidence="1 2" key="1">
    <citation type="journal article" date="2020" name="bioRxiv">
        <title>Metabolic contributions of an alphaproteobacterial endosymbiont in the apicomplexan Cardiosporidium cionae.</title>
        <authorList>
            <person name="Hunter E.S."/>
            <person name="Paight C.J."/>
            <person name="Lane C.E."/>
        </authorList>
    </citation>
    <scope>NUCLEOTIDE SEQUENCE [LARGE SCALE GENOMIC DNA]</scope>
    <source>
        <strain evidence="1">ESH_2018</strain>
    </source>
</reference>
<evidence type="ECO:0000313" key="2">
    <source>
        <dbReference type="Proteomes" id="UP000823046"/>
    </source>
</evidence>
<keyword evidence="2" id="KW-1185">Reference proteome</keyword>
<accession>A0ABQ7JF50</accession>
<name>A0ABQ7JF50_9APIC</name>
<organism evidence="1 2">
    <name type="scientific">Cardiosporidium cionae</name>
    <dbReference type="NCBI Taxonomy" id="476202"/>
    <lineage>
        <taxon>Eukaryota</taxon>
        <taxon>Sar</taxon>
        <taxon>Alveolata</taxon>
        <taxon>Apicomplexa</taxon>
        <taxon>Aconoidasida</taxon>
        <taxon>Nephromycida</taxon>
        <taxon>Cardiosporidium</taxon>
    </lineage>
</organism>
<dbReference type="EMBL" id="JADAQX010000035">
    <property type="protein sequence ID" value="KAF8822646.1"/>
    <property type="molecule type" value="Genomic_DNA"/>
</dbReference>
<sequence length="169" mass="19241">MVNCSYFLSFSVSISRHFPRKICSSSIALCSKETTFSVGSQATRAQCRFSSHNNSVSVLQQFYNHLPIRKKYRRALKRGTLIWDKGQMKIPPVGTPVLNSFKLSAFDKQVPFGKSSKTRFERLKALVLLQSVTKVEDHVIVTAIKAGPRSDLTWNREFWLVTDTYIVCC</sequence>
<protein>
    <submittedName>
        <fullName evidence="1">Uncharacterized protein</fullName>
    </submittedName>
</protein>
<dbReference type="Proteomes" id="UP000823046">
    <property type="component" value="Unassembled WGS sequence"/>
</dbReference>
<dbReference type="Pfam" id="PF23512">
    <property type="entry name" value="Microp_apicomplexa_8"/>
    <property type="match status" value="1"/>
</dbReference>
<gene>
    <name evidence="1" type="ORF">IE077_003244</name>
</gene>